<reference evidence="2" key="1">
    <citation type="submission" date="2020-08" db="EMBL/GenBank/DDBJ databases">
        <title>Genome sequencing and assembly of the red palm weevil Rhynchophorus ferrugineus.</title>
        <authorList>
            <person name="Dias G.B."/>
            <person name="Bergman C.M."/>
            <person name="Manee M."/>
        </authorList>
    </citation>
    <scope>NUCLEOTIDE SEQUENCE</scope>
    <source>
        <strain evidence="2">AA-2017</strain>
        <tissue evidence="2">Whole larva</tissue>
    </source>
</reference>
<keyword evidence="3" id="KW-1185">Reference proteome</keyword>
<name>A0A834IV63_RHYFE</name>
<feature type="compositionally biased region" description="Polar residues" evidence="1">
    <location>
        <begin position="115"/>
        <end position="124"/>
    </location>
</feature>
<feature type="region of interest" description="Disordered" evidence="1">
    <location>
        <begin position="47"/>
        <end position="124"/>
    </location>
</feature>
<evidence type="ECO:0000256" key="1">
    <source>
        <dbReference type="SAM" id="MobiDB-lite"/>
    </source>
</evidence>
<sequence>MTDYIKTTNYHVHNPDFITRKGQKRMESMALCHELWKIKYDFKRKRGNLAKTSKQNIGAKVRDQKRKREGSAAAAAERMRRDPGGEQGPLVLDASVANGGSLTKEEDSSPKETIPSASSSEYSR</sequence>
<dbReference type="Proteomes" id="UP000625711">
    <property type="component" value="Unassembled WGS sequence"/>
</dbReference>
<accession>A0A834IV63</accession>
<gene>
    <name evidence="2" type="ORF">GWI33_002414</name>
</gene>
<evidence type="ECO:0000313" key="3">
    <source>
        <dbReference type="Proteomes" id="UP000625711"/>
    </source>
</evidence>
<comment type="caution">
    <text evidence="2">The sequence shown here is derived from an EMBL/GenBank/DDBJ whole genome shotgun (WGS) entry which is preliminary data.</text>
</comment>
<evidence type="ECO:0000313" key="2">
    <source>
        <dbReference type="EMBL" id="KAF7287029.1"/>
    </source>
</evidence>
<dbReference type="EMBL" id="JAACXV010000016">
    <property type="protein sequence ID" value="KAF7287029.1"/>
    <property type="molecule type" value="Genomic_DNA"/>
</dbReference>
<proteinExistence type="predicted"/>
<organism evidence="2 3">
    <name type="scientific">Rhynchophorus ferrugineus</name>
    <name type="common">Red palm weevil</name>
    <name type="synonym">Curculio ferrugineus</name>
    <dbReference type="NCBI Taxonomy" id="354439"/>
    <lineage>
        <taxon>Eukaryota</taxon>
        <taxon>Metazoa</taxon>
        <taxon>Ecdysozoa</taxon>
        <taxon>Arthropoda</taxon>
        <taxon>Hexapoda</taxon>
        <taxon>Insecta</taxon>
        <taxon>Pterygota</taxon>
        <taxon>Neoptera</taxon>
        <taxon>Endopterygota</taxon>
        <taxon>Coleoptera</taxon>
        <taxon>Polyphaga</taxon>
        <taxon>Cucujiformia</taxon>
        <taxon>Curculionidae</taxon>
        <taxon>Dryophthorinae</taxon>
        <taxon>Rhynchophorus</taxon>
    </lineage>
</organism>
<protein>
    <submittedName>
        <fullName evidence="2">Uncharacterized protein</fullName>
    </submittedName>
</protein>
<dbReference type="AlphaFoldDB" id="A0A834IV63"/>